<dbReference type="GO" id="GO:0016592">
    <property type="term" value="C:mediator complex"/>
    <property type="evidence" value="ECO:0007669"/>
    <property type="project" value="InterPro"/>
</dbReference>
<dbReference type="GO" id="GO:0006357">
    <property type="term" value="P:regulation of transcription by RNA polymerase II"/>
    <property type="evidence" value="ECO:0007669"/>
    <property type="project" value="InterPro"/>
</dbReference>
<dbReference type="PANTHER" id="PTHR12083:SF9">
    <property type="entry name" value="BIFUNCTIONAL POLYNUCLEOTIDE PHOSPHATASE_KINASE"/>
    <property type="match status" value="1"/>
</dbReference>
<gene>
    <name evidence="2" type="ORF">EKO04_008162</name>
</gene>
<dbReference type="Gene3D" id="3.40.50.300">
    <property type="entry name" value="P-loop containing nucleotide triphosphate hydrolases"/>
    <property type="match status" value="1"/>
</dbReference>
<organism evidence="2 3">
    <name type="scientific">Ascochyta lentis</name>
    <dbReference type="NCBI Taxonomy" id="205686"/>
    <lineage>
        <taxon>Eukaryota</taxon>
        <taxon>Fungi</taxon>
        <taxon>Dikarya</taxon>
        <taxon>Ascomycota</taxon>
        <taxon>Pezizomycotina</taxon>
        <taxon>Dothideomycetes</taxon>
        <taxon>Pleosporomycetidae</taxon>
        <taxon>Pleosporales</taxon>
        <taxon>Pleosporineae</taxon>
        <taxon>Didymellaceae</taxon>
        <taxon>Ascochyta</taxon>
    </lineage>
</organism>
<evidence type="ECO:0000313" key="3">
    <source>
        <dbReference type="Proteomes" id="UP000651452"/>
    </source>
</evidence>
<dbReference type="Proteomes" id="UP000651452">
    <property type="component" value="Unassembled WGS sequence"/>
</dbReference>
<dbReference type="InterPro" id="IPR019095">
    <property type="entry name" value="Mediator_Med18"/>
</dbReference>
<reference evidence="2" key="1">
    <citation type="submission" date="2018-12" db="EMBL/GenBank/DDBJ databases">
        <authorList>
            <person name="Syme R.A."/>
            <person name="Farfan-Caceres L."/>
            <person name="Lichtenzveig J."/>
        </authorList>
    </citation>
    <scope>NUCLEOTIDE SEQUENCE</scope>
    <source>
        <strain evidence="2">Al4</strain>
    </source>
</reference>
<dbReference type="Pfam" id="PF13671">
    <property type="entry name" value="AAA_33"/>
    <property type="match status" value="1"/>
</dbReference>
<dbReference type="SUPFAM" id="SSF56784">
    <property type="entry name" value="HAD-like"/>
    <property type="match status" value="1"/>
</dbReference>
<dbReference type="GO" id="GO:0006281">
    <property type="term" value="P:DNA repair"/>
    <property type="evidence" value="ECO:0007669"/>
    <property type="project" value="TreeGrafter"/>
</dbReference>
<evidence type="ECO:0000256" key="1">
    <source>
        <dbReference type="SAM" id="MobiDB-lite"/>
    </source>
</evidence>
<dbReference type="AlphaFoldDB" id="A0A8H7J1H0"/>
<dbReference type="InterPro" id="IPR036412">
    <property type="entry name" value="HAD-like_sf"/>
</dbReference>
<dbReference type="EMBL" id="RZGK01000015">
    <property type="protein sequence ID" value="KAF9693896.1"/>
    <property type="molecule type" value="Genomic_DNA"/>
</dbReference>
<dbReference type="NCBIfam" id="TIGR01662">
    <property type="entry name" value="HAD-SF-IIIA"/>
    <property type="match status" value="1"/>
</dbReference>
<proteinExistence type="predicted"/>
<dbReference type="PANTHER" id="PTHR12083">
    <property type="entry name" value="BIFUNCTIONAL POLYNUCLEOTIDE PHOSPHATASE/KINASE"/>
    <property type="match status" value="1"/>
</dbReference>
<dbReference type="InterPro" id="IPR006551">
    <property type="entry name" value="Polynucleotide_phosphatase"/>
</dbReference>
<dbReference type="InterPro" id="IPR023214">
    <property type="entry name" value="HAD_sf"/>
</dbReference>
<name>A0A8H7J1H0_9PLEO</name>
<reference evidence="2" key="2">
    <citation type="submission" date="2020-09" db="EMBL/GenBank/DDBJ databases">
        <title>Reference genome assembly for Australian Ascochyta lentis isolate Al4.</title>
        <authorList>
            <person name="Lee R.C."/>
            <person name="Farfan-Caceres L.M."/>
            <person name="Debler J.W."/>
            <person name="Williams A.H."/>
            <person name="Henares B.M."/>
        </authorList>
    </citation>
    <scope>NUCLEOTIDE SEQUENCE</scope>
    <source>
        <strain evidence="2">Al4</strain>
    </source>
</reference>
<dbReference type="SUPFAM" id="SSF52540">
    <property type="entry name" value="P-loop containing nucleoside triphosphate hydrolases"/>
    <property type="match status" value="1"/>
</dbReference>
<keyword evidence="3" id="KW-1185">Reference proteome</keyword>
<dbReference type="GO" id="GO:0046403">
    <property type="term" value="F:polynucleotide 3'-phosphatase activity"/>
    <property type="evidence" value="ECO:0007669"/>
    <property type="project" value="TreeGrafter"/>
</dbReference>
<dbReference type="Gene3D" id="3.40.50.1000">
    <property type="entry name" value="HAD superfamily/HAD-like"/>
    <property type="match status" value="1"/>
</dbReference>
<dbReference type="Pfam" id="PF09637">
    <property type="entry name" value="Med18"/>
    <property type="match status" value="1"/>
</dbReference>
<dbReference type="Pfam" id="PF08645">
    <property type="entry name" value="PNK3P"/>
    <property type="match status" value="1"/>
</dbReference>
<sequence>MHELLLYGQVSAARHDQVLKILAGVAAMQPRRTLQRRVVYRPEREPEEPGSHLRRGGTQAVAVKQKQQATTPTQLYYTHLVQRLSEEDFGKRDSNPSDALSAHVDFDGGEEPRWSTLFEDIPDTGDRGVSIRFTNTTDLIGGDAHTFVTTSGPNRFVTEYYIEGHRFVHGNVVIFLHRILHEPAVRNLQTQPKVNPPAFDSLQLLDQSGTYLLEAKVRIQDFKDASVLESAVNELKRFQTQMKGCVELTLPDRLTMDTRVKYKPPPGAVTKAQVQAQAQAQAEGSADMPERPSVRKRPSASEKDVSPPAKRRQQSHTTNKAVASFFTPASKKEPEKMTWRVVKDSLLIGRYNASSTSQLASTAKRRVAALDFDSTLVTTASGKKFGRDASDWKWWHSSVPGALKKLHKDGFLLAVVSNQGGISLRPDPKTVKSDQKRLADFKSKVSAVLSQLDLPVTVYAATGRDEYRKPRVGMWVELLDDHDLDSIESVDLENSFFVGDAGGREAVAGMTVNDHSCVDRDFAANVGLPFHTPEEYFLQQSPSPFVRGFDPTTFMNKLADSSTSANPIITKTDVLDIVLLVGSPGAGKSSFYWKHLQPLGYGRVNQDLLKTVSAWASITCMATRAVPPLGALSNSLKQREKCVKAATALIEEGTSVVVDNTNADQDVRAVWVNLAKKHSIPIRCVFFTASAKLCEHNDTFRALNLGPEANPENRTMLPKIAFTSFASRHRAPRLEEGFQDIIKVDFEFTGSDEQRELWSKYWI</sequence>
<dbReference type="GO" id="GO:0046404">
    <property type="term" value="F:ATP-dependent polydeoxyribonucleotide 5'-hydroxyl-kinase activity"/>
    <property type="evidence" value="ECO:0007669"/>
    <property type="project" value="TreeGrafter"/>
</dbReference>
<accession>A0A8H7J1H0</accession>
<dbReference type="OrthoDB" id="19045at2759"/>
<dbReference type="NCBIfam" id="TIGR01664">
    <property type="entry name" value="DNA-3'-Pase"/>
    <property type="match status" value="1"/>
</dbReference>
<feature type="compositionally biased region" description="Basic and acidic residues" evidence="1">
    <location>
        <begin position="288"/>
        <end position="305"/>
    </location>
</feature>
<feature type="compositionally biased region" description="Low complexity" evidence="1">
    <location>
        <begin position="272"/>
        <end position="282"/>
    </location>
</feature>
<comment type="caution">
    <text evidence="2">The sequence shown here is derived from an EMBL/GenBank/DDBJ whole genome shotgun (WGS) entry which is preliminary data.</text>
</comment>
<dbReference type="Gene3D" id="2.40.320.10">
    <property type="entry name" value="Hypothetical Protein Pfu-838710-001"/>
    <property type="match status" value="1"/>
</dbReference>
<dbReference type="InterPro" id="IPR013954">
    <property type="entry name" value="PNK3P"/>
</dbReference>
<feature type="region of interest" description="Disordered" evidence="1">
    <location>
        <begin position="257"/>
        <end position="329"/>
    </location>
</feature>
<dbReference type="FunFam" id="3.40.50.300:FF:002548">
    <property type="entry name" value="DNA kinase/phosphatase Pnk1"/>
    <property type="match status" value="1"/>
</dbReference>
<protein>
    <recommendedName>
        <fullName evidence="4">Bifunctional polynucleotide phosphatase/kinase</fullName>
    </recommendedName>
</protein>
<evidence type="ECO:0008006" key="4">
    <source>
        <dbReference type="Google" id="ProtNLM"/>
    </source>
</evidence>
<dbReference type="InterPro" id="IPR027417">
    <property type="entry name" value="P-loop_NTPase"/>
</dbReference>
<dbReference type="GO" id="GO:0003690">
    <property type="term" value="F:double-stranded DNA binding"/>
    <property type="evidence" value="ECO:0007669"/>
    <property type="project" value="TreeGrafter"/>
</dbReference>
<dbReference type="InterPro" id="IPR006549">
    <property type="entry name" value="HAD-SF_hydro_IIIA"/>
</dbReference>
<dbReference type="GO" id="GO:0003712">
    <property type="term" value="F:transcription coregulator activity"/>
    <property type="evidence" value="ECO:0007669"/>
    <property type="project" value="InterPro"/>
</dbReference>
<dbReference type="FunFam" id="3.40.50.1000:FF:000078">
    <property type="entry name" value="Bifunctional polynucleotide phosphatase/kinase"/>
    <property type="match status" value="1"/>
</dbReference>
<evidence type="ECO:0000313" key="2">
    <source>
        <dbReference type="EMBL" id="KAF9693896.1"/>
    </source>
</evidence>